<feature type="domain" description="Heterokaryon incompatibility" evidence="1">
    <location>
        <begin position="16"/>
        <end position="99"/>
    </location>
</feature>
<dbReference type="PANTHER" id="PTHR24148">
    <property type="entry name" value="ANKYRIN REPEAT DOMAIN-CONTAINING PROTEIN 39 HOMOLOG-RELATED"/>
    <property type="match status" value="1"/>
</dbReference>
<dbReference type="InterPro" id="IPR010730">
    <property type="entry name" value="HET"/>
</dbReference>
<proteinExistence type="predicted"/>
<organism evidence="2 3">
    <name type="scientific">Parathielavia appendiculata</name>
    <dbReference type="NCBI Taxonomy" id="2587402"/>
    <lineage>
        <taxon>Eukaryota</taxon>
        <taxon>Fungi</taxon>
        <taxon>Dikarya</taxon>
        <taxon>Ascomycota</taxon>
        <taxon>Pezizomycotina</taxon>
        <taxon>Sordariomycetes</taxon>
        <taxon>Sordariomycetidae</taxon>
        <taxon>Sordariales</taxon>
        <taxon>Chaetomiaceae</taxon>
        <taxon>Parathielavia</taxon>
    </lineage>
</organism>
<gene>
    <name evidence="2" type="ORF">N657DRAFT_538941</name>
</gene>
<dbReference type="AlphaFoldDB" id="A0AAN6U378"/>
<keyword evidence="3" id="KW-1185">Reference proteome</keyword>
<reference evidence="2" key="2">
    <citation type="submission" date="2023-05" db="EMBL/GenBank/DDBJ databases">
        <authorList>
            <consortium name="Lawrence Berkeley National Laboratory"/>
            <person name="Steindorff A."/>
            <person name="Hensen N."/>
            <person name="Bonometti L."/>
            <person name="Westerberg I."/>
            <person name="Brannstrom I.O."/>
            <person name="Guillou S."/>
            <person name="Cros-Aarteil S."/>
            <person name="Calhoun S."/>
            <person name="Haridas S."/>
            <person name="Kuo A."/>
            <person name="Mondo S."/>
            <person name="Pangilinan J."/>
            <person name="Riley R."/>
            <person name="Labutti K."/>
            <person name="Andreopoulos B."/>
            <person name="Lipzen A."/>
            <person name="Chen C."/>
            <person name="Yanf M."/>
            <person name="Daum C."/>
            <person name="Ng V."/>
            <person name="Clum A."/>
            <person name="Ohm R."/>
            <person name="Martin F."/>
            <person name="Silar P."/>
            <person name="Natvig D."/>
            <person name="Lalanne C."/>
            <person name="Gautier V."/>
            <person name="Ament-Velasquez S.L."/>
            <person name="Kruys A."/>
            <person name="Hutchinson M.I."/>
            <person name="Powell A.J."/>
            <person name="Barry K."/>
            <person name="Miller A.N."/>
            <person name="Grigoriev I.V."/>
            <person name="Debuchy R."/>
            <person name="Gladieux P."/>
            <person name="Thoren M.H."/>
            <person name="Johannesson H."/>
        </authorList>
    </citation>
    <scope>NUCLEOTIDE SEQUENCE</scope>
    <source>
        <strain evidence="2">CBS 731.68</strain>
    </source>
</reference>
<sequence>IHCKLVSTTFSERPQYEALSYGWGVEPQPAFRFRTVNGTHVKVDRDLWNALSHLRSRTQSQVLWVDALCFNHYDTNEMHGQIPLMLFIYSRTRGVLVWL</sequence>
<evidence type="ECO:0000313" key="3">
    <source>
        <dbReference type="Proteomes" id="UP001302602"/>
    </source>
</evidence>
<comment type="caution">
    <text evidence="2">The sequence shown here is derived from an EMBL/GenBank/DDBJ whole genome shotgun (WGS) entry which is preliminary data.</text>
</comment>
<dbReference type="Pfam" id="PF06985">
    <property type="entry name" value="HET"/>
    <property type="match status" value="1"/>
</dbReference>
<name>A0AAN6U378_9PEZI</name>
<protein>
    <recommendedName>
        <fullName evidence="1">Heterokaryon incompatibility domain-containing protein</fullName>
    </recommendedName>
</protein>
<dbReference type="EMBL" id="MU853227">
    <property type="protein sequence ID" value="KAK4124336.1"/>
    <property type="molecule type" value="Genomic_DNA"/>
</dbReference>
<accession>A0AAN6U378</accession>
<feature type="non-terminal residue" evidence="2">
    <location>
        <position position="99"/>
    </location>
</feature>
<reference evidence="2" key="1">
    <citation type="journal article" date="2023" name="Mol. Phylogenet. Evol.">
        <title>Genome-scale phylogeny and comparative genomics of the fungal order Sordariales.</title>
        <authorList>
            <person name="Hensen N."/>
            <person name="Bonometti L."/>
            <person name="Westerberg I."/>
            <person name="Brannstrom I.O."/>
            <person name="Guillou S."/>
            <person name="Cros-Aarteil S."/>
            <person name="Calhoun S."/>
            <person name="Haridas S."/>
            <person name="Kuo A."/>
            <person name="Mondo S."/>
            <person name="Pangilinan J."/>
            <person name="Riley R."/>
            <person name="LaButti K."/>
            <person name="Andreopoulos B."/>
            <person name="Lipzen A."/>
            <person name="Chen C."/>
            <person name="Yan M."/>
            <person name="Daum C."/>
            <person name="Ng V."/>
            <person name="Clum A."/>
            <person name="Steindorff A."/>
            <person name="Ohm R.A."/>
            <person name="Martin F."/>
            <person name="Silar P."/>
            <person name="Natvig D.O."/>
            <person name="Lalanne C."/>
            <person name="Gautier V."/>
            <person name="Ament-Velasquez S.L."/>
            <person name="Kruys A."/>
            <person name="Hutchinson M.I."/>
            <person name="Powell A.J."/>
            <person name="Barry K."/>
            <person name="Miller A.N."/>
            <person name="Grigoriev I.V."/>
            <person name="Debuchy R."/>
            <person name="Gladieux P."/>
            <person name="Hiltunen Thoren M."/>
            <person name="Johannesson H."/>
        </authorList>
    </citation>
    <scope>NUCLEOTIDE SEQUENCE</scope>
    <source>
        <strain evidence="2">CBS 731.68</strain>
    </source>
</reference>
<dbReference type="InterPro" id="IPR052895">
    <property type="entry name" value="HetReg/Transcr_Mod"/>
</dbReference>
<dbReference type="RefSeq" id="XP_062648107.1">
    <property type="nucleotide sequence ID" value="XM_062787809.1"/>
</dbReference>
<evidence type="ECO:0000259" key="1">
    <source>
        <dbReference type="Pfam" id="PF06985"/>
    </source>
</evidence>
<feature type="non-terminal residue" evidence="2">
    <location>
        <position position="1"/>
    </location>
</feature>
<evidence type="ECO:0000313" key="2">
    <source>
        <dbReference type="EMBL" id="KAK4124336.1"/>
    </source>
</evidence>
<dbReference type="PANTHER" id="PTHR24148:SF64">
    <property type="entry name" value="HETEROKARYON INCOMPATIBILITY DOMAIN-CONTAINING PROTEIN"/>
    <property type="match status" value="1"/>
</dbReference>
<dbReference type="GeneID" id="87824579"/>
<dbReference type="Proteomes" id="UP001302602">
    <property type="component" value="Unassembled WGS sequence"/>
</dbReference>